<sequence>AWLRVILDFCQPCHLLISAAVLPLLLPKHHNLLHSVNRRRRWINGAPFVLAPLVATFCLQMGALGVGCEDGSRDYCWVAYDADAWYKMLVCYAIFYLFCIVTIVGVLYTIYTVQNDRKAAQSLKNTKPVTVVCVDDSSPEVSLDPPVDTSSEESASSKGDSATDIEGDGGVGLAHPVDTQETETEDVEGQVDTQDVVAPHDRSHTLPAHMSKRFRRMFIMPVFSAIIWIPPAIRRLLQSMPSHTDENPVWPKIHMVCNFLYSVGLILLTCMNTQVWRRIMRRPSPY</sequence>
<dbReference type="Gene3D" id="1.20.1070.10">
    <property type="entry name" value="Rhodopsin 7-helix transmembrane proteins"/>
    <property type="match status" value="1"/>
</dbReference>
<feature type="compositionally biased region" description="Acidic residues" evidence="1">
    <location>
        <begin position="180"/>
        <end position="189"/>
    </location>
</feature>
<feature type="transmembrane region" description="Helical" evidence="2">
    <location>
        <begin position="217"/>
        <end position="233"/>
    </location>
</feature>
<evidence type="ECO:0000313" key="4">
    <source>
        <dbReference type="Proteomes" id="UP000265618"/>
    </source>
</evidence>
<dbReference type="AlphaFoldDB" id="A0A9K3GNF5"/>
<feature type="transmembrane region" description="Helical" evidence="2">
    <location>
        <begin position="253"/>
        <end position="272"/>
    </location>
</feature>
<comment type="caution">
    <text evidence="3">The sequence shown here is derived from an EMBL/GenBank/DDBJ whole genome shotgun (WGS) entry which is preliminary data.</text>
</comment>
<feature type="transmembrane region" description="Helical" evidence="2">
    <location>
        <begin position="46"/>
        <end position="64"/>
    </location>
</feature>
<keyword evidence="4" id="KW-1185">Reference proteome</keyword>
<feature type="transmembrane region" description="Helical" evidence="2">
    <location>
        <begin position="84"/>
        <end position="111"/>
    </location>
</feature>
<proteinExistence type="predicted"/>
<dbReference type="Proteomes" id="UP000265618">
    <property type="component" value="Unassembled WGS sequence"/>
</dbReference>
<feature type="non-terminal residue" evidence="3">
    <location>
        <position position="1"/>
    </location>
</feature>
<reference evidence="3 4" key="1">
    <citation type="journal article" date="2018" name="PLoS ONE">
        <title>The draft genome of Kipferlia bialata reveals reductive genome evolution in fornicate parasites.</title>
        <authorList>
            <person name="Tanifuji G."/>
            <person name="Takabayashi S."/>
            <person name="Kume K."/>
            <person name="Takagi M."/>
            <person name="Nakayama T."/>
            <person name="Kamikawa R."/>
            <person name="Inagaki Y."/>
            <person name="Hashimoto T."/>
        </authorList>
    </citation>
    <scope>NUCLEOTIDE SEQUENCE [LARGE SCALE GENOMIC DNA]</scope>
    <source>
        <strain evidence="3">NY0173</strain>
    </source>
</reference>
<organism evidence="3 4">
    <name type="scientific">Kipferlia bialata</name>
    <dbReference type="NCBI Taxonomy" id="797122"/>
    <lineage>
        <taxon>Eukaryota</taxon>
        <taxon>Metamonada</taxon>
        <taxon>Carpediemonas-like organisms</taxon>
        <taxon>Kipferlia</taxon>
    </lineage>
</organism>
<protein>
    <submittedName>
        <fullName evidence="3">Uncharacterized protein</fullName>
    </submittedName>
</protein>
<keyword evidence="2" id="KW-1133">Transmembrane helix</keyword>
<accession>A0A9K3GNF5</accession>
<evidence type="ECO:0000313" key="3">
    <source>
        <dbReference type="EMBL" id="GIQ89143.1"/>
    </source>
</evidence>
<keyword evidence="2" id="KW-0472">Membrane</keyword>
<dbReference type="EMBL" id="BDIP01004731">
    <property type="protein sequence ID" value="GIQ89143.1"/>
    <property type="molecule type" value="Genomic_DNA"/>
</dbReference>
<evidence type="ECO:0000256" key="1">
    <source>
        <dbReference type="SAM" id="MobiDB-lite"/>
    </source>
</evidence>
<keyword evidence="2" id="KW-0812">Transmembrane</keyword>
<dbReference type="SUPFAM" id="SSF81321">
    <property type="entry name" value="Family A G protein-coupled receptor-like"/>
    <property type="match status" value="1"/>
</dbReference>
<evidence type="ECO:0000256" key="2">
    <source>
        <dbReference type="SAM" id="Phobius"/>
    </source>
</evidence>
<gene>
    <name evidence="3" type="ORF">KIPB_011546</name>
</gene>
<name>A0A9K3GNF5_9EUKA</name>
<feature type="region of interest" description="Disordered" evidence="1">
    <location>
        <begin position="136"/>
        <end position="196"/>
    </location>
</feature>